<proteinExistence type="predicted"/>
<dbReference type="EC" id="3.5.1.30" evidence="4"/>
<dbReference type="GO" id="GO:0047588">
    <property type="term" value="F:5-aminopentanamidase activity"/>
    <property type="evidence" value="ECO:0007669"/>
    <property type="project" value="UniProtKB-EC"/>
</dbReference>
<dbReference type="Proteomes" id="UP001549307">
    <property type="component" value="Unassembled WGS sequence"/>
</dbReference>
<keyword evidence="1 4" id="KW-0378">Hydrolase</keyword>
<protein>
    <submittedName>
        <fullName evidence="4">Amidohydrolase</fullName>
        <ecNumber evidence="4">3.5.1.30</ecNumber>
    </submittedName>
</protein>
<sequence>MTPTPPQVPTQRPAQPRDAMSHMSPSVESRLADTASAGPAFVDAGPRPGEEPDGPAMLRAAVVQYEALLPGAGGAAVEANVAAHVELVELAHSRGARLVLFPELSLTGYELTAFEVPGGARWLSQAIQPSPGSQPSPWLTAGDPRLQPLQDVCARTGTVAVVGAGWREADQTPRLASLVVGPDGSVKPVFKTHLHGPERELFVSGSGPVVVDVDGWRVAFAVCADAAHPAHAGAAAEAGADVYAVSALYTRGEELRLGLHLGARSMDHRMFGILANLGGETPLGSSCGLSGGWGPDGTALVRVAGTGTEIAMVSLDRSRLAAYRSTAGA</sequence>
<gene>
    <name evidence="4" type="ORF">ABIE37_003895</name>
</gene>
<dbReference type="SUPFAM" id="SSF56317">
    <property type="entry name" value="Carbon-nitrogen hydrolase"/>
    <property type="match status" value="1"/>
</dbReference>
<dbReference type="CDD" id="cd07197">
    <property type="entry name" value="nitrilase"/>
    <property type="match status" value="1"/>
</dbReference>
<dbReference type="InterPro" id="IPR003010">
    <property type="entry name" value="C-N_Hydrolase"/>
</dbReference>
<dbReference type="Gene3D" id="3.60.110.10">
    <property type="entry name" value="Carbon-nitrogen hydrolase"/>
    <property type="match status" value="1"/>
</dbReference>
<evidence type="ECO:0000313" key="4">
    <source>
        <dbReference type="EMBL" id="MET4542092.1"/>
    </source>
</evidence>
<evidence type="ECO:0000256" key="1">
    <source>
        <dbReference type="ARBA" id="ARBA00022801"/>
    </source>
</evidence>
<evidence type="ECO:0000256" key="2">
    <source>
        <dbReference type="SAM" id="MobiDB-lite"/>
    </source>
</evidence>
<dbReference type="PANTHER" id="PTHR43674">
    <property type="entry name" value="NITRILASE C965.09-RELATED"/>
    <property type="match status" value="1"/>
</dbReference>
<feature type="region of interest" description="Disordered" evidence="2">
    <location>
        <begin position="1"/>
        <end position="55"/>
    </location>
</feature>
<comment type="caution">
    <text evidence="4">The sequence shown here is derived from an EMBL/GenBank/DDBJ whole genome shotgun (WGS) entry which is preliminary data.</text>
</comment>
<organism evidence="4 5">
    <name type="scientific">Arthrobacter bambusae</name>
    <dbReference type="NCBI Taxonomy" id="1338426"/>
    <lineage>
        <taxon>Bacteria</taxon>
        <taxon>Bacillati</taxon>
        <taxon>Actinomycetota</taxon>
        <taxon>Actinomycetes</taxon>
        <taxon>Micrococcales</taxon>
        <taxon>Micrococcaceae</taxon>
        <taxon>Arthrobacter</taxon>
    </lineage>
</organism>
<dbReference type="InterPro" id="IPR050345">
    <property type="entry name" value="Aliph_Amidase/BUP"/>
</dbReference>
<name>A0ABV2PBD7_9MICC</name>
<dbReference type="InterPro" id="IPR036526">
    <property type="entry name" value="C-N_Hydrolase_sf"/>
</dbReference>
<dbReference type="PANTHER" id="PTHR43674:SF2">
    <property type="entry name" value="BETA-UREIDOPROPIONASE"/>
    <property type="match status" value="1"/>
</dbReference>
<feature type="domain" description="CN hydrolase" evidence="3">
    <location>
        <begin position="58"/>
        <end position="317"/>
    </location>
</feature>
<dbReference type="EMBL" id="JBEPSN010000011">
    <property type="protein sequence ID" value="MET4542092.1"/>
    <property type="molecule type" value="Genomic_DNA"/>
</dbReference>
<dbReference type="PROSITE" id="PS50263">
    <property type="entry name" value="CN_HYDROLASE"/>
    <property type="match status" value="1"/>
</dbReference>
<keyword evidence="5" id="KW-1185">Reference proteome</keyword>
<evidence type="ECO:0000313" key="5">
    <source>
        <dbReference type="Proteomes" id="UP001549307"/>
    </source>
</evidence>
<dbReference type="Pfam" id="PF00795">
    <property type="entry name" value="CN_hydrolase"/>
    <property type="match status" value="1"/>
</dbReference>
<evidence type="ECO:0000259" key="3">
    <source>
        <dbReference type="PROSITE" id="PS50263"/>
    </source>
</evidence>
<dbReference type="RefSeq" id="WP_354232405.1">
    <property type="nucleotide sequence ID" value="NZ_JBEPSN010000011.1"/>
</dbReference>
<accession>A0ABV2PBD7</accession>
<reference evidence="4 5" key="1">
    <citation type="submission" date="2024-06" db="EMBL/GenBank/DDBJ databases">
        <title>Sorghum-associated microbial communities from plants grown in Nebraska, USA.</title>
        <authorList>
            <person name="Schachtman D."/>
        </authorList>
    </citation>
    <scope>NUCLEOTIDE SEQUENCE [LARGE SCALE GENOMIC DNA]</scope>
    <source>
        <strain evidence="4 5">3552</strain>
    </source>
</reference>
<dbReference type="GeneID" id="92754823"/>